<evidence type="ECO:0000256" key="4">
    <source>
        <dbReference type="ARBA" id="ARBA00012595"/>
    </source>
</evidence>
<dbReference type="InterPro" id="IPR002044">
    <property type="entry name" value="CBM20"/>
</dbReference>
<gene>
    <name evidence="16" type="primary">LKA1</name>
    <name evidence="16" type="ORF">LCER1_G006487</name>
</gene>
<feature type="signal peptide" evidence="14">
    <location>
        <begin position="1"/>
        <end position="20"/>
    </location>
</feature>
<evidence type="ECO:0000256" key="11">
    <source>
        <dbReference type="ARBA" id="ARBA00023277"/>
    </source>
</evidence>
<dbReference type="CDD" id="cd05811">
    <property type="entry name" value="CBM20_glucoamylase"/>
    <property type="match status" value="1"/>
</dbReference>
<evidence type="ECO:0000256" key="1">
    <source>
        <dbReference type="ARBA" id="ARBA00000548"/>
    </source>
</evidence>
<dbReference type="Gene3D" id="3.20.20.80">
    <property type="entry name" value="Glycosidases"/>
    <property type="match status" value="1"/>
</dbReference>
<dbReference type="InterPro" id="IPR013784">
    <property type="entry name" value="Carb-bd-like_fold"/>
</dbReference>
<dbReference type="GO" id="GO:0004556">
    <property type="term" value="F:alpha-amylase activity"/>
    <property type="evidence" value="ECO:0007669"/>
    <property type="project" value="UniProtKB-EC"/>
</dbReference>
<evidence type="ECO:0000256" key="3">
    <source>
        <dbReference type="ARBA" id="ARBA00008061"/>
    </source>
</evidence>
<evidence type="ECO:0000256" key="12">
    <source>
        <dbReference type="ARBA" id="ARBA00023295"/>
    </source>
</evidence>
<dbReference type="PANTHER" id="PTHR10357:SF215">
    <property type="entry name" value="ALPHA-AMYLASE 1"/>
    <property type="match status" value="1"/>
</dbReference>
<dbReference type="Proteomes" id="UP000481288">
    <property type="component" value="Unassembled WGS sequence"/>
</dbReference>
<dbReference type="EMBL" id="QGMG01000639">
    <property type="protein sequence ID" value="TVY52294.1"/>
    <property type="molecule type" value="Genomic_DNA"/>
</dbReference>
<dbReference type="AlphaFoldDB" id="A0A7D8UPR6"/>
<dbReference type="Pfam" id="PF09260">
    <property type="entry name" value="A_amylase_dom_C"/>
    <property type="match status" value="1"/>
</dbReference>
<evidence type="ECO:0000256" key="13">
    <source>
        <dbReference type="ARBA" id="ARBA00023326"/>
    </source>
</evidence>
<dbReference type="Pfam" id="PF00686">
    <property type="entry name" value="CBM_20"/>
    <property type="match status" value="1"/>
</dbReference>
<evidence type="ECO:0000256" key="2">
    <source>
        <dbReference type="ARBA" id="ARBA00001913"/>
    </source>
</evidence>
<dbReference type="FunFam" id="3.20.20.80:FF:000120">
    <property type="entry name" value="Alpha-amylase A"/>
    <property type="match status" value="1"/>
</dbReference>
<keyword evidence="10" id="KW-0325">Glycoprotein</keyword>
<protein>
    <recommendedName>
        <fullName evidence="4">alpha-amylase</fullName>
        <ecNumber evidence="4">3.2.1.1</ecNumber>
    </recommendedName>
</protein>
<sequence length="706" mass="74333">MRFSTLSLAALASSTLTVSALSPADWKKQSIYQVMTDRFSRTDGSTTAACDTSADKYCGGSWQGIINKLDYIQGMGFSAIWISPIVENLQSDGAYHGYWAQNITEINTNFGTESDLLALSKAVHDKGMYFMVDMVTNHMGYDGCRECVDYSIFDPFNLQSDYHTPCAIDYNNATSEKVCWEGDDNISLPDLRTEDSGVLATWNTWVGQIVTKYSIDGIRLDSALEVDVDFFSPFEAAAGVYIVGETFNGDPSVVCPIQGPLSGFLNYPAYYWITQAFENTGGSISTLENGINTMKSECSDTNLLGSFLENHDVARFPSYTSDLSLTKNAIAFTILTDGIPIVYEGQEQHFSGTGDPSSREAVWLSGYPTDSTFYTWIASLNQIRNELIYLDPNYVTYKANPIYSDSSNIAMRKGNTGFQLISVFTNTGASGNPSLTLSSTETGFNSSQALIEVMSCTDATTDASGNLAVTLTGGLPGVFFPKSLLTGSGICSSITGPLSAKSSTAASATATAKANSTSVATASTKATSTKASKSASSSLTAVAISSTAALSTSAASSIAVAAIVTSSSSIPAGTSTAAASSTLVTNSSSIATPTNPASCTPATSVAVTFSKLESTTIGQTIKLAGNDTALGAWAPDHALALSASHYSPRYPLWSVTVSLAPGTALQYKFITVGSAGSVAWDEGPDRRYTVPGGCATAATVGDFWQS</sequence>
<dbReference type="GO" id="GO:0005509">
    <property type="term" value="F:calcium ion binding"/>
    <property type="evidence" value="ECO:0007669"/>
    <property type="project" value="InterPro"/>
</dbReference>
<evidence type="ECO:0000256" key="10">
    <source>
        <dbReference type="ARBA" id="ARBA00023180"/>
    </source>
</evidence>
<evidence type="ECO:0000259" key="15">
    <source>
        <dbReference type="PROSITE" id="PS51166"/>
    </source>
</evidence>
<dbReference type="Pfam" id="PF00128">
    <property type="entry name" value="Alpha-amylase"/>
    <property type="match status" value="1"/>
</dbReference>
<comment type="cofactor">
    <cofactor evidence="2">
        <name>Ca(2+)</name>
        <dbReference type="ChEBI" id="CHEBI:29108"/>
    </cofactor>
</comment>
<reference evidence="16 17" key="1">
    <citation type="submission" date="2018-05" db="EMBL/GenBank/DDBJ databases">
        <title>Whole genome sequencing for identification of molecular markers to develop diagnostic detection tools for the regulated plant pathogen Lachnellula willkommii.</title>
        <authorList>
            <person name="Giroux E."/>
            <person name="Bilodeau G."/>
        </authorList>
    </citation>
    <scope>NUCLEOTIDE SEQUENCE [LARGE SCALE GENOMIC DNA]</scope>
    <source>
        <strain evidence="16 17">CBS 625.97</strain>
    </source>
</reference>
<dbReference type="SMART" id="SM01065">
    <property type="entry name" value="CBM_2"/>
    <property type="match status" value="1"/>
</dbReference>
<keyword evidence="17" id="KW-1185">Reference proteome</keyword>
<dbReference type="Gene3D" id="2.60.40.1180">
    <property type="entry name" value="Golgi alpha-mannosidase II"/>
    <property type="match status" value="1"/>
</dbReference>
<accession>A0A7D8UPR6</accession>
<evidence type="ECO:0000313" key="16">
    <source>
        <dbReference type="EMBL" id="TVY52294.1"/>
    </source>
</evidence>
<dbReference type="PANTHER" id="PTHR10357">
    <property type="entry name" value="ALPHA-AMYLASE FAMILY MEMBER"/>
    <property type="match status" value="1"/>
</dbReference>
<dbReference type="InterPro" id="IPR017853">
    <property type="entry name" value="GH"/>
</dbReference>
<dbReference type="OrthoDB" id="204980at2759"/>
<evidence type="ECO:0000313" key="17">
    <source>
        <dbReference type="Proteomes" id="UP000481288"/>
    </source>
</evidence>
<feature type="chain" id="PRO_5028965478" description="alpha-amylase" evidence="14">
    <location>
        <begin position="21"/>
        <end position="706"/>
    </location>
</feature>
<dbReference type="EC" id="3.2.1.1" evidence="4"/>
<feature type="domain" description="CBM20" evidence="15">
    <location>
        <begin position="599"/>
        <end position="706"/>
    </location>
</feature>
<evidence type="ECO:0000256" key="5">
    <source>
        <dbReference type="ARBA" id="ARBA00022723"/>
    </source>
</evidence>
<evidence type="ECO:0000256" key="6">
    <source>
        <dbReference type="ARBA" id="ARBA00022729"/>
    </source>
</evidence>
<proteinExistence type="inferred from homology"/>
<keyword evidence="5" id="KW-0479">Metal-binding</keyword>
<keyword evidence="11" id="KW-0119">Carbohydrate metabolism</keyword>
<keyword evidence="13" id="KW-0624">Polysaccharide degradation</keyword>
<dbReference type="InterPro" id="IPR015340">
    <property type="entry name" value="A_amylase_C_dom"/>
</dbReference>
<evidence type="ECO:0000256" key="14">
    <source>
        <dbReference type="SAM" id="SignalP"/>
    </source>
</evidence>
<dbReference type="GO" id="GO:0000272">
    <property type="term" value="P:polysaccharide catabolic process"/>
    <property type="evidence" value="ECO:0007669"/>
    <property type="project" value="UniProtKB-KW"/>
</dbReference>
<dbReference type="InterPro" id="IPR013783">
    <property type="entry name" value="Ig-like_fold"/>
</dbReference>
<dbReference type="InterPro" id="IPR013780">
    <property type="entry name" value="Glyco_hydro_b"/>
</dbReference>
<dbReference type="SUPFAM" id="SSF51011">
    <property type="entry name" value="Glycosyl hydrolase domain"/>
    <property type="match status" value="1"/>
</dbReference>
<dbReference type="FunFam" id="2.60.40.10:FF:000552">
    <property type="entry name" value="Related to glucoamylase"/>
    <property type="match status" value="1"/>
</dbReference>
<dbReference type="InterPro" id="IPR006047">
    <property type="entry name" value="GH13_cat_dom"/>
</dbReference>
<keyword evidence="7" id="KW-0378">Hydrolase</keyword>
<comment type="caution">
    <text evidence="16">The sequence shown here is derived from an EMBL/GenBank/DDBJ whole genome shotgun (WGS) entry which is preliminary data.</text>
</comment>
<organism evidence="16 17">
    <name type="scientific">Lachnellula cervina</name>
    <dbReference type="NCBI Taxonomy" id="1316786"/>
    <lineage>
        <taxon>Eukaryota</taxon>
        <taxon>Fungi</taxon>
        <taxon>Dikarya</taxon>
        <taxon>Ascomycota</taxon>
        <taxon>Pezizomycotina</taxon>
        <taxon>Leotiomycetes</taxon>
        <taxon>Helotiales</taxon>
        <taxon>Lachnaceae</taxon>
        <taxon>Lachnellula</taxon>
    </lineage>
</organism>
<dbReference type="PROSITE" id="PS51166">
    <property type="entry name" value="CBM20"/>
    <property type="match status" value="1"/>
</dbReference>
<dbReference type="InterPro" id="IPR034836">
    <property type="entry name" value="CBM20_glucoamylase"/>
</dbReference>
<keyword evidence="9" id="KW-1015">Disulfide bond</keyword>
<dbReference type="SMART" id="SM00642">
    <property type="entry name" value="Aamy"/>
    <property type="match status" value="1"/>
</dbReference>
<keyword evidence="12" id="KW-0326">Glycosidase</keyword>
<keyword evidence="8" id="KW-0106">Calcium</keyword>
<dbReference type="CDD" id="cd11319">
    <property type="entry name" value="AmyAc_euk_AmyA"/>
    <property type="match status" value="1"/>
</dbReference>
<dbReference type="GO" id="GO:2001070">
    <property type="term" value="F:starch binding"/>
    <property type="evidence" value="ECO:0007669"/>
    <property type="project" value="InterPro"/>
</dbReference>
<dbReference type="SUPFAM" id="SSF49452">
    <property type="entry name" value="Starch-binding domain-like"/>
    <property type="match status" value="1"/>
</dbReference>
<comment type="catalytic activity">
    <reaction evidence="1">
        <text>Endohydrolysis of (1-&gt;4)-alpha-D-glucosidic linkages in polysaccharides containing three or more (1-&gt;4)-alpha-linked D-glucose units.</text>
        <dbReference type="EC" id="3.2.1.1"/>
    </reaction>
</comment>
<evidence type="ECO:0000256" key="8">
    <source>
        <dbReference type="ARBA" id="ARBA00022837"/>
    </source>
</evidence>
<keyword evidence="6 14" id="KW-0732">Signal</keyword>
<evidence type="ECO:0000256" key="9">
    <source>
        <dbReference type="ARBA" id="ARBA00023157"/>
    </source>
</evidence>
<comment type="similarity">
    <text evidence="3">Belongs to the glycosyl hydrolase 13 family.</text>
</comment>
<dbReference type="SUPFAM" id="SSF51445">
    <property type="entry name" value="(Trans)glycosidases"/>
    <property type="match status" value="1"/>
</dbReference>
<name>A0A7D8UPR6_9HELO</name>
<dbReference type="Gene3D" id="2.60.40.10">
    <property type="entry name" value="Immunoglobulins"/>
    <property type="match status" value="1"/>
</dbReference>
<evidence type="ECO:0000256" key="7">
    <source>
        <dbReference type="ARBA" id="ARBA00022801"/>
    </source>
</evidence>